<protein>
    <submittedName>
        <fullName evidence="1">Uncharacterized protein</fullName>
    </submittedName>
</protein>
<dbReference type="RefSeq" id="WP_184334258.1">
    <property type="nucleotide sequence ID" value="NZ_JACHHZ010000004.1"/>
</dbReference>
<evidence type="ECO:0000313" key="2">
    <source>
        <dbReference type="Proteomes" id="UP000588068"/>
    </source>
</evidence>
<accession>A0A841HQE8</accession>
<dbReference type="Proteomes" id="UP000588068">
    <property type="component" value="Unassembled WGS sequence"/>
</dbReference>
<evidence type="ECO:0000313" key="1">
    <source>
        <dbReference type="EMBL" id="MBB6094864.1"/>
    </source>
</evidence>
<keyword evidence="2" id="KW-1185">Reference proteome</keyword>
<reference evidence="1 2" key="1">
    <citation type="submission" date="2020-08" db="EMBL/GenBank/DDBJ databases">
        <title>Genomic Encyclopedia of Type Strains, Phase IV (KMG-IV): sequencing the most valuable type-strain genomes for metagenomic binning, comparative biology and taxonomic classification.</title>
        <authorList>
            <person name="Goeker M."/>
        </authorList>
    </citation>
    <scope>NUCLEOTIDE SEQUENCE [LARGE SCALE GENOMIC DNA]</scope>
    <source>
        <strain evidence="1 2">DSM 26723</strain>
    </source>
</reference>
<proteinExistence type="predicted"/>
<name>A0A841HQE8_9GAMM</name>
<dbReference type="AlphaFoldDB" id="A0A841HQE8"/>
<gene>
    <name evidence="1" type="ORF">HNQ60_003751</name>
</gene>
<organism evidence="1 2">
    <name type="scientific">Povalibacter uvarum</name>
    <dbReference type="NCBI Taxonomy" id="732238"/>
    <lineage>
        <taxon>Bacteria</taxon>
        <taxon>Pseudomonadati</taxon>
        <taxon>Pseudomonadota</taxon>
        <taxon>Gammaproteobacteria</taxon>
        <taxon>Steroidobacterales</taxon>
        <taxon>Steroidobacteraceae</taxon>
        <taxon>Povalibacter</taxon>
    </lineage>
</organism>
<comment type="caution">
    <text evidence="1">The sequence shown here is derived from an EMBL/GenBank/DDBJ whole genome shotgun (WGS) entry which is preliminary data.</text>
</comment>
<dbReference type="EMBL" id="JACHHZ010000004">
    <property type="protein sequence ID" value="MBB6094864.1"/>
    <property type="molecule type" value="Genomic_DNA"/>
</dbReference>
<sequence>MSSLTSDSLSPVQPFAIGRARASGRAARDERGDSVWEWQVATGVFERDVTDEQLRRLEAPDLQIVESFPAAQESGRWIHDSLQSGSYKATRSATAPTKRPVAESRGALRQLWARLRGNE</sequence>